<keyword evidence="8" id="KW-1185">Reference proteome</keyword>
<dbReference type="OrthoDB" id="1900999at2759"/>
<comment type="caution">
    <text evidence="7">The sequence shown here is derived from an EMBL/GenBank/DDBJ whole genome shotgun (WGS) entry which is preliminary data.</text>
</comment>
<proteinExistence type="inferred from homology"/>
<keyword evidence="5 6" id="KW-0732">Signal</keyword>
<evidence type="ECO:0000313" key="8">
    <source>
        <dbReference type="Proteomes" id="UP000554482"/>
    </source>
</evidence>
<name>A0A7J6VLX4_THATH</name>
<reference evidence="7 8" key="1">
    <citation type="submission" date="2020-06" db="EMBL/GenBank/DDBJ databases">
        <title>Transcriptomic and genomic resources for Thalictrum thalictroides and T. hernandezii: Facilitating candidate gene discovery in an emerging model plant lineage.</title>
        <authorList>
            <person name="Arias T."/>
            <person name="Riano-Pachon D.M."/>
            <person name="Di Stilio V.S."/>
        </authorList>
    </citation>
    <scope>NUCLEOTIDE SEQUENCE [LARGE SCALE GENOMIC DNA]</scope>
    <source>
        <strain evidence="8">cv. WT478/WT964</strain>
        <tissue evidence="7">Leaves</tissue>
    </source>
</reference>
<evidence type="ECO:0000256" key="2">
    <source>
        <dbReference type="ARBA" id="ARBA00005581"/>
    </source>
</evidence>
<protein>
    <recommendedName>
        <fullName evidence="6">S-protein homolog</fullName>
    </recommendedName>
</protein>
<evidence type="ECO:0000256" key="4">
    <source>
        <dbReference type="ARBA" id="ARBA00022525"/>
    </source>
</evidence>
<dbReference type="PANTHER" id="PTHR31232">
    <property type="match status" value="1"/>
</dbReference>
<feature type="chain" id="PRO_5029942820" description="S-protein homolog" evidence="6">
    <location>
        <begin position="29"/>
        <end position="143"/>
    </location>
</feature>
<comment type="subcellular location">
    <subcellularLocation>
        <location evidence="1 6">Secreted</location>
    </subcellularLocation>
</comment>
<dbReference type="Pfam" id="PF05938">
    <property type="entry name" value="Self-incomp_S1"/>
    <property type="match status" value="1"/>
</dbReference>
<evidence type="ECO:0000256" key="1">
    <source>
        <dbReference type="ARBA" id="ARBA00004613"/>
    </source>
</evidence>
<dbReference type="PANTHER" id="PTHR31232:SF155">
    <property type="entry name" value="PLANT SELF-INCOMPATIBILITY PROTEIN S1 FAMILY"/>
    <property type="match status" value="1"/>
</dbReference>
<dbReference type="InterPro" id="IPR010264">
    <property type="entry name" value="Self-incomp_S1"/>
</dbReference>
<dbReference type="GO" id="GO:0060320">
    <property type="term" value="P:rejection of self pollen"/>
    <property type="evidence" value="ECO:0007669"/>
    <property type="project" value="UniProtKB-KW"/>
</dbReference>
<accession>A0A7J6VLX4</accession>
<dbReference type="EMBL" id="JABWDY010030038">
    <property type="protein sequence ID" value="KAF5185933.1"/>
    <property type="molecule type" value="Genomic_DNA"/>
</dbReference>
<dbReference type="Proteomes" id="UP000554482">
    <property type="component" value="Unassembled WGS sequence"/>
</dbReference>
<organism evidence="7 8">
    <name type="scientific">Thalictrum thalictroides</name>
    <name type="common">Rue-anemone</name>
    <name type="synonym">Anemone thalictroides</name>
    <dbReference type="NCBI Taxonomy" id="46969"/>
    <lineage>
        <taxon>Eukaryota</taxon>
        <taxon>Viridiplantae</taxon>
        <taxon>Streptophyta</taxon>
        <taxon>Embryophyta</taxon>
        <taxon>Tracheophyta</taxon>
        <taxon>Spermatophyta</taxon>
        <taxon>Magnoliopsida</taxon>
        <taxon>Ranunculales</taxon>
        <taxon>Ranunculaceae</taxon>
        <taxon>Thalictroideae</taxon>
        <taxon>Thalictrum</taxon>
    </lineage>
</organism>
<dbReference type="GO" id="GO:0005576">
    <property type="term" value="C:extracellular region"/>
    <property type="evidence" value="ECO:0007669"/>
    <property type="project" value="UniProtKB-SubCell"/>
</dbReference>
<gene>
    <name evidence="7" type="ORF">FRX31_024468</name>
</gene>
<keyword evidence="3 6" id="KW-0713">Self-incompatibility</keyword>
<feature type="signal peptide" evidence="6">
    <location>
        <begin position="1"/>
        <end position="28"/>
    </location>
</feature>
<evidence type="ECO:0000313" key="7">
    <source>
        <dbReference type="EMBL" id="KAF5185933.1"/>
    </source>
</evidence>
<evidence type="ECO:0000256" key="3">
    <source>
        <dbReference type="ARBA" id="ARBA00022471"/>
    </source>
</evidence>
<dbReference type="AlphaFoldDB" id="A0A7J6VLX4"/>
<keyword evidence="4 6" id="KW-0964">Secreted</keyword>
<comment type="similarity">
    <text evidence="2 6">Belongs to the plant self-incompatibility (S1) protein family.</text>
</comment>
<evidence type="ECO:0000256" key="6">
    <source>
        <dbReference type="RuleBase" id="RU367044"/>
    </source>
</evidence>
<evidence type="ECO:0000256" key="5">
    <source>
        <dbReference type="ARBA" id="ARBA00022729"/>
    </source>
</evidence>
<sequence length="143" mass="16726">MSTFSIRIRTFLLVSLVLIVYNCAPAACANIQWAHNYVEIHNDLAHQTPLTLHCRSKDDDLGVHVIRYGDNQNWRFSHNIWGSTLFWCSMEWTEPRTKRTVHGSFDVYSPTIVCGDCIYSVRQDGIWRLGYKAFKLVYKWPQN</sequence>